<dbReference type="AlphaFoldDB" id="A0A4R5FNS9"/>
<dbReference type="InterPro" id="IPR011249">
    <property type="entry name" value="Metalloenz_LuxS/M16"/>
</dbReference>
<gene>
    <name evidence="2" type="ORF">E1295_14725</name>
</gene>
<evidence type="ECO:0000256" key="1">
    <source>
        <dbReference type="SAM" id="MobiDB-lite"/>
    </source>
</evidence>
<dbReference type="Proteomes" id="UP000295136">
    <property type="component" value="Unassembled WGS sequence"/>
</dbReference>
<dbReference type="Gene3D" id="3.30.830.10">
    <property type="entry name" value="Metalloenzyme, LuxS/M16 peptidase-like"/>
    <property type="match status" value="1"/>
</dbReference>
<sequence>MSAAQSRGFTLQAARALPAGTVALYTHAATGLRHVHVNTPADGFAVALAFATPTDEHAGVPHMLEHWMGCGSRDHPDRHLFPSLLAAGNVSFLNAFTGPDHLCLMAATPSREMAGVLASVLTDSAFRPLLDDHAFAEEAISVDGGAVRGVVWAEANARAGDPRPTTVDAAARVLYAPAAFRALRAQGNDPHELLQVRAEDARRYHAAYIRPERAWLLTVGSISASCFHRTVILDRPANSGPLPPAVPPVPELAPRIRRRDTGTAPHAVVAVPLERTADEGSVMRAQILAQTMIRDDRSDLRGVFARHGGVGISPATGVHTHYPHTILTAGAICPQRMEPMPVLSDLAEVLAGSPFGPDAIRATARAVLLDLRDRSGRTSPPEPWEVRLVLDAVGPIVHGADVLGAVDRERHVQEVIDDPDRVLALLPGDASRFARLTPAGHTSPPAPRHTSSPATGRASLPAPRHTSLPATGRASPPEPDWATPSARARATAGASLTRLLTMVTEAPAPCGPSRVDDELDVWNWRTDTQGVDHAVIDIVLNGLPDTMLPTVKSVGALFAAQRWRSVVEPVVRAAGGDVDRYDARLRITVTHHAEDASDVRAWVRQRLSYLENAPDQAVQACQRAGRRAGGPAAARRPHDAAVAQVSGSAAALYLVRHAPAAVDQDTVAELLRYLATQPRTIVITGDLTGPDEREAWRELGTTCRALPPDRLDPLKPDDTVVMAPGGAVLAFEGAEAVQRGSAAEIVTACLLRRRLYGTVRALGAHGSRVEPIWWLGAMTIAYVGTPDAHRALAQVMDAVKCAAEPSGSEISAARSAACNALVRTPPLATRAADALADDESRAALATGIDAVGTGEVRACLTRWSASRPAIVIGAPGGQAKEPSESR</sequence>
<reference evidence="2 3" key="1">
    <citation type="submission" date="2019-03" db="EMBL/GenBank/DDBJ databases">
        <title>Draft genome sequences of novel Actinobacteria.</title>
        <authorList>
            <person name="Sahin N."/>
            <person name="Ay H."/>
            <person name="Saygin H."/>
        </authorList>
    </citation>
    <scope>NUCLEOTIDE SEQUENCE [LARGE SCALE GENOMIC DNA]</scope>
    <source>
        <strain evidence="2 3">6K102</strain>
    </source>
</reference>
<evidence type="ECO:0000313" key="3">
    <source>
        <dbReference type="Proteomes" id="UP000295136"/>
    </source>
</evidence>
<dbReference type="PANTHER" id="PTHR43016">
    <property type="entry name" value="PRESEQUENCE PROTEASE"/>
    <property type="match status" value="1"/>
</dbReference>
<name>A0A4R5FNS9_9ACTN</name>
<proteinExistence type="predicted"/>
<organism evidence="2 3">
    <name type="scientific">Nonomuraea mesophila</name>
    <dbReference type="NCBI Taxonomy" id="2530382"/>
    <lineage>
        <taxon>Bacteria</taxon>
        <taxon>Bacillati</taxon>
        <taxon>Actinomycetota</taxon>
        <taxon>Actinomycetes</taxon>
        <taxon>Streptosporangiales</taxon>
        <taxon>Streptosporangiaceae</taxon>
        <taxon>Nonomuraea</taxon>
    </lineage>
</organism>
<accession>A0A4R5FNS9</accession>
<dbReference type="EMBL" id="SMLD01000031">
    <property type="protein sequence ID" value="TDE54645.1"/>
    <property type="molecule type" value="Genomic_DNA"/>
</dbReference>
<evidence type="ECO:0008006" key="4">
    <source>
        <dbReference type="Google" id="ProtNLM"/>
    </source>
</evidence>
<dbReference type="RefSeq" id="WP_132630828.1">
    <property type="nucleotide sequence ID" value="NZ_SMLD01000031.1"/>
</dbReference>
<feature type="region of interest" description="Disordered" evidence="1">
    <location>
        <begin position="434"/>
        <end position="489"/>
    </location>
</feature>
<dbReference type="PANTHER" id="PTHR43016:SF16">
    <property type="entry name" value="METALLOPROTEASE, PUTATIVE (AFU_ORTHOLOGUE AFUA_4G07610)-RELATED"/>
    <property type="match status" value="1"/>
</dbReference>
<comment type="caution">
    <text evidence="2">The sequence shown here is derived from an EMBL/GenBank/DDBJ whole genome shotgun (WGS) entry which is preliminary data.</text>
</comment>
<dbReference type="GO" id="GO:0046872">
    <property type="term" value="F:metal ion binding"/>
    <property type="evidence" value="ECO:0007669"/>
    <property type="project" value="InterPro"/>
</dbReference>
<keyword evidence="3" id="KW-1185">Reference proteome</keyword>
<evidence type="ECO:0000313" key="2">
    <source>
        <dbReference type="EMBL" id="TDE54645.1"/>
    </source>
</evidence>
<dbReference type="SUPFAM" id="SSF63411">
    <property type="entry name" value="LuxS/MPP-like metallohydrolase"/>
    <property type="match status" value="1"/>
</dbReference>
<protein>
    <recommendedName>
        <fullName evidence="4">Peptidase M16 N-terminal domain-containing protein</fullName>
    </recommendedName>
</protein>